<evidence type="ECO:0000313" key="3">
    <source>
        <dbReference type="EMBL" id="VTR93876.1"/>
    </source>
</evidence>
<reference evidence="3 4" key="1">
    <citation type="submission" date="2019-05" db="EMBL/GenBank/DDBJ databases">
        <authorList>
            <consortium name="Science for Life Laboratories"/>
        </authorList>
    </citation>
    <scope>NUCLEOTIDE SEQUENCE [LARGE SCALE GENOMIC DNA]</scope>
    <source>
        <strain evidence="3">Soil9</strain>
    </source>
</reference>
<keyword evidence="4" id="KW-1185">Reference proteome</keyword>
<feature type="domain" description="Transposase IS4-like" evidence="2">
    <location>
        <begin position="2"/>
        <end position="70"/>
    </location>
</feature>
<dbReference type="KEGG" id="gms:SOIL9_38380"/>
<dbReference type="InterPro" id="IPR051698">
    <property type="entry name" value="Transposase_11-like"/>
</dbReference>
<dbReference type="PANTHER" id="PTHR30298:SF0">
    <property type="entry name" value="PROTEIN YBFL-RELATED"/>
    <property type="match status" value="1"/>
</dbReference>
<evidence type="ECO:0000256" key="1">
    <source>
        <dbReference type="SAM" id="MobiDB-lite"/>
    </source>
</evidence>
<dbReference type="GO" id="GO:0003677">
    <property type="term" value="F:DNA binding"/>
    <property type="evidence" value="ECO:0007669"/>
    <property type="project" value="InterPro"/>
</dbReference>
<evidence type="ECO:0000313" key="4">
    <source>
        <dbReference type="Proteomes" id="UP000464178"/>
    </source>
</evidence>
<evidence type="ECO:0000259" key="2">
    <source>
        <dbReference type="Pfam" id="PF01609"/>
    </source>
</evidence>
<gene>
    <name evidence="3" type="ORF">SOIL9_38380</name>
</gene>
<dbReference type="InterPro" id="IPR002559">
    <property type="entry name" value="Transposase_11"/>
</dbReference>
<dbReference type="Proteomes" id="UP000464178">
    <property type="component" value="Chromosome"/>
</dbReference>
<dbReference type="GO" id="GO:0006313">
    <property type="term" value="P:DNA transposition"/>
    <property type="evidence" value="ECO:0007669"/>
    <property type="project" value="InterPro"/>
</dbReference>
<dbReference type="PANTHER" id="PTHR30298">
    <property type="entry name" value="H REPEAT-ASSOCIATED PREDICTED TRANSPOSASE"/>
    <property type="match status" value="1"/>
</dbReference>
<sequence length="125" mass="12707">MAAFAPAVGAVLAQVRVDSKTNEHKAALELLGIIPPAGKVVTGDAIFCQRDLAKQVIEAGGHYVLVAKDNHPAPVVDIEGGFAFEAAARSVAAPTSPGTGPGVRSVRSVGHLNGQESRAPGEAHP</sequence>
<proteinExistence type="predicted"/>
<dbReference type="EMBL" id="LR593886">
    <property type="protein sequence ID" value="VTR93876.1"/>
    <property type="molecule type" value="Genomic_DNA"/>
</dbReference>
<dbReference type="AlphaFoldDB" id="A0A6P2CZU7"/>
<feature type="region of interest" description="Disordered" evidence="1">
    <location>
        <begin position="91"/>
        <end position="125"/>
    </location>
</feature>
<name>A0A6P2CZU7_9BACT</name>
<dbReference type="Pfam" id="PF01609">
    <property type="entry name" value="DDE_Tnp_1"/>
    <property type="match status" value="1"/>
</dbReference>
<protein>
    <recommendedName>
        <fullName evidence="2">Transposase IS4-like domain-containing protein</fullName>
    </recommendedName>
</protein>
<accession>A0A6P2CZU7</accession>
<organism evidence="3 4">
    <name type="scientific">Gemmata massiliana</name>
    <dbReference type="NCBI Taxonomy" id="1210884"/>
    <lineage>
        <taxon>Bacteria</taxon>
        <taxon>Pseudomonadati</taxon>
        <taxon>Planctomycetota</taxon>
        <taxon>Planctomycetia</taxon>
        <taxon>Gemmatales</taxon>
        <taxon>Gemmataceae</taxon>
        <taxon>Gemmata</taxon>
    </lineage>
</organism>
<dbReference type="GO" id="GO:0004803">
    <property type="term" value="F:transposase activity"/>
    <property type="evidence" value="ECO:0007669"/>
    <property type="project" value="InterPro"/>
</dbReference>